<dbReference type="InterPro" id="IPR008173">
    <property type="entry name" value="Adenylyl_cyclase_CyaB"/>
</dbReference>
<evidence type="ECO:0000313" key="3">
    <source>
        <dbReference type="EMBL" id="MFC6893369.1"/>
    </source>
</evidence>
<feature type="region of interest" description="Disordered" evidence="1">
    <location>
        <begin position="54"/>
        <end position="78"/>
    </location>
</feature>
<dbReference type="RefSeq" id="WP_379744949.1">
    <property type="nucleotide sequence ID" value="NZ_JBHSVN010000001.1"/>
</dbReference>
<comment type="caution">
    <text evidence="3">The sequence shown here is derived from an EMBL/GenBank/DDBJ whole genome shotgun (WGS) entry which is preliminary data.</text>
</comment>
<dbReference type="Proteomes" id="UP001596296">
    <property type="component" value="Unassembled WGS sequence"/>
</dbReference>
<accession>A0ABD5UVE3</accession>
<dbReference type="PROSITE" id="PS51707">
    <property type="entry name" value="CYTH"/>
    <property type="match status" value="1"/>
</dbReference>
<dbReference type="InterPro" id="IPR023577">
    <property type="entry name" value="CYTH_domain"/>
</dbReference>
<dbReference type="Pfam" id="PF01928">
    <property type="entry name" value="CYTH"/>
    <property type="match status" value="1"/>
</dbReference>
<reference evidence="3 4" key="1">
    <citation type="journal article" date="2019" name="Int. J. Syst. Evol. Microbiol.">
        <title>The Global Catalogue of Microorganisms (GCM) 10K type strain sequencing project: providing services to taxonomists for standard genome sequencing and annotation.</title>
        <authorList>
            <consortium name="The Broad Institute Genomics Platform"/>
            <consortium name="The Broad Institute Genome Sequencing Center for Infectious Disease"/>
            <person name="Wu L."/>
            <person name="Ma J."/>
        </authorList>
    </citation>
    <scope>NUCLEOTIDE SEQUENCE [LARGE SCALE GENOMIC DNA]</scope>
    <source>
        <strain evidence="3 4">SKJ47</strain>
    </source>
</reference>
<feature type="domain" description="CYTH" evidence="2">
    <location>
        <begin position="1"/>
        <end position="191"/>
    </location>
</feature>
<evidence type="ECO:0000256" key="1">
    <source>
        <dbReference type="SAM" id="MobiDB-lite"/>
    </source>
</evidence>
<keyword evidence="4" id="KW-1185">Reference proteome</keyword>
<sequence length="199" mass="22429">MYEVELKVAVDAARTRSRLRERGAERLETVRQVDTYYDAPDRDFAETDEALRIRVERPLEDPDSSEDDHRSDAEESVRMTYKGPLIDAGSKSREEHETGVDDGTEAAAILEGLGYTSAATVEKRRERYALEGYTLTLDRVRDVGEFIEIEREVAAESDVGPARESAEAILETLELDPEEQIRTSYLGLLLASRNTEEGE</sequence>
<dbReference type="PANTHER" id="PTHR21028">
    <property type="entry name" value="SI:CH211-156B7.4"/>
    <property type="match status" value="1"/>
</dbReference>
<gene>
    <name evidence="3" type="primary">cyaB</name>
    <name evidence="3" type="ORF">ACFQE9_12245</name>
</gene>
<feature type="compositionally biased region" description="Basic and acidic residues" evidence="1">
    <location>
        <begin position="67"/>
        <end position="77"/>
    </location>
</feature>
<dbReference type="NCBIfam" id="TIGR00318">
    <property type="entry name" value="cyaB"/>
    <property type="match status" value="1"/>
</dbReference>
<evidence type="ECO:0000313" key="4">
    <source>
        <dbReference type="Proteomes" id="UP001596296"/>
    </source>
</evidence>
<dbReference type="PANTHER" id="PTHR21028:SF2">
    <property type="entry name" value="CYTH DOMAIN-CONTAINING PROTEIN"/>
    <property type="match status" value="1"/>
</dbReference>
<dbReference type="CDD" id="cd07890">
    <property type="entry name" value="CYTH-like_AC_IV-like"/>
    <property type="match status" value="1"/>
</dbReference>
<name>A0ABD5UVE3_9EURY</name>
<organism evidence="3 4">
    <name type="scientific">Halopenitus salinus</name>
    <dbReference type="NCBI Taxonomy" id="1198295"/>
    <lineage>
        <taxon>Archaea</taxon>
        <taxon>Methanobacteriati</taxon>
        <taxon>Methanobacteriota</taxon>
        <taxon>Stenosarchaea group</taxon>
        <taxon>Halobacteria</taxon>
        <taxon>Halobacteriales</taxon>
        <taxon>Haloferacaceae</taxon>
        <taxon>Halopenitus</taxon>
    </lineage>
</organism>
<evidence type="ECO:0000259" key="2">
    <source>
        <dbReference type="PROSITE" id="PS51707"/>
    </source>
</evidence>
<proteinExistence type="predicted"/>
<dbReference type="SUPFAM" id="SSF55154">
    <property type="entry name" value="CYTH-like phosphatases"/>
    <property type="match status" value="1"/>
</dbReference>
<dbReference type="EMBL" id="JBHSXL010000009">
    <property type="protein sequence ID" value="MFC6893369.1"/>
    <property type="molecule type" value="Genomic_DNA"/>
</dbReference>
<dbReference type="Gene3D" id="2.40.320.10">
    <property type="entry name" value="Hypothetical Protein Pfu-838710-001"/>
    <property type="match status" value="1"/>
</dbReference>
<protein>
    <submittedName>
        <fullName evidence="3">Class IV adenylate cyclase</fullName>
    </submittedName>
</protein>
<dbReference type="SMART" id="SM01118">
    <property type="entry name" value="CYTH"/>
    <property type="match status" value="1"/>
</dbReference>
<dbReference type="AlphaFoldDB" id="A0ABD5UVE3"/>
<dbReference type="InterPro" id="IPR033469">
    <property type="entry name" value="CYTH-like_dom_sf"/>
</dbReference>